<dbReference type="GO" id="GO:0046872">
    <property type="term" value="F:metal ion binding"/>
    <property type="evidence" value="ECO:0007669"/>
    <property type="project" value="UniProtKB-KW"/>
</dbReference>
<dbReference type="GO" id="GO:0007155">
    <property type="term" value="P:cell adhesion"/>
    <property type="evidence" value="ECO:0007669"/>
    <property type="project" value="InterPro"/>
</dbReference>
<feature type="binding site" evidence="8">
    <location>
        <position position="227"/>
    </location>
    <ligand>
        <name>Zn(2+)</name>
        <dbReference type="ChEBI" id="CHEBI:29105"/>
        <note>catalytic</note>
    </ligand>
</feature>
<name>A0A812JK95_SYMPI</name>
<evidence type="ECO:0008006" key="11">
    <source>
        <dbReference type="Google" id="ProtNLM"/>
    </source>
</evidence>
<keyword evidence="10" id="KW-1185">Reference proteome</keyword>
<sequence>MVNAHAAAPDLVELVNQTVMARAVAYWASVLQVRQAQSPLKMDRIGTGCFKYAFDTDWRCSGMQSPTCGTLTIPDKYLRAKRTCQEVCGPRCSGSCVQGNSCVCNTTEWLLQQDNYCCFLTPQSGCPSDCSLATATQVGSGFGGAFVCEGTCLDAPEGEGAVGEDLHVFVKIEDSVECQNSNTLLAYAISCGVDQCDRPIFGTINFCPSQLSTSPDALNGIISTAVHELAHVLVFSNEHFRNFRNIDGTPLVRRDSTDPRLYENEVRYTCSASGSSWNNTNGNRRYVDLSPGILDAFDERGYNCQCPIGTETLNQGCFYPAGPPYLQLPSCVVRLKTPTVLREVRDFFDCPTLPGAELENQEGNGCSIINSHWEQRVFASELMAPASSEHLIDTYVSRVSLAVFQDSGWYNANLSAADPLVPGVHWGYKQGCNFATAKCVDGGTPVSRHFCSSQNQVSCSLDRTSVLGCDIQQLDAVPPVYQYTPDNGIGVSAAYDYCPHYTVRYTNRICTNSNSVTVPYSNVNFMKEVFSAESRCFLSTLHQDVPQDGGGVFLARAEDFVDDRPVCYKVVCTSDGRSYQLQVAEGTGLVPVGVCSSENQKLTLAGAGGTITCAAPAEVCSDLSSLHVLGDQWQSPSEGPTTTFTATSTATSMTATSTTLSTRSGVTLTTLTATGTSTLTVSLSTTSRATLTQTSTQDWEPEQAINMAGRPAASMIAVVLITSIRTYM</sequence>
<comment type="cofactor">
    <cofactor evidence="8">
        <name>Zn(2+)</name>
        <dbReference type="ChEBI" id="CHEBI:29105"/>
    </cofactor>
    <text evidence="8">Binds 1 zinc ion per subunit.</text>
</comment>
<feature type="active site" evidence="7">
    <location>
        <position position="228"/>
    </location>
</feature>
<evidence type="ECO:0000256" key="4">
    <source>
        <dbReference type="ARBA" id="ARBA00022801"/>
    </source>
</evidence>
<keyword evidence="2" id="KW-0645">Protease</keyword>
<dbReference type="GO" id="GO:0006508">
    <property type="term" value="P:proteolysis"/>
    <property type="evidence" value="ECO:0007669"/>
    <property type="project" value="UniProtKB-KW"/>
</dbReference>
<comment type="similarity">
    <text evidence="1">Belongs to the peptidase M8 family.</text>
</comment>
<evidence type="ECO:0000256" key="2">
    <source>
        <dbReference type="ARBA" id="ARBA00022670"/>
    </source>
</evidence>
<keyword evidence="5 8" id="KW-0862">Zinc</keyword>
<dbReference type="PANTHER" id="PTHR10942">
    <property type="entry name" value="LEISHMANOLYSIN-LIKE PEPTIDASE"/>
    <property type="match status" value="1"/>
</dbReference>
<evidence type="ECO:0000256" key="7">
    <source>
        <dbReference type="PIRSR" id="PIRSR601577-1"/>
    </source>
</evidence>
<protein>
    <recommendedName>
        <fullName evidence="11">Leishmanolysin-like peptidase</fullName>
    </recommendedName>
</protein>
<organism evidence="9 10">
    <name type="scientific">Symbiodinium pilosum</name>
    <name type="common">Dinoflagellate</name>
    <dbReference type="NCBI Taxonomy" id="2952"/>
    <lineage>
        <taxon>Eukaryota</taxon>
        <taxon>Sar</taxon>
        <taxon>Alveolata</taxon>
        <taxon>Dinophyceae</taxon>
        <taxon>Suessiales</taxon>
        <taxon>Symbiodiniaceae</taxon>
        <taxon>Symbiodinium</taxon>
    </lineage>
</organism>
<dbReference type="PANTHER" id="PTHR10942:SF0">
    <property type="entry name" value="LEISHMANOLYSIN-LIKE PEPTIDASE"/>
    <property type="match status" value="1"/>
</dbReference>
<evidence type="ECO:0000256" key="5">
    <source>
        <dbReference type="ARBA" id="ARBA00022833"/>
    </source>
</evidence>
<gene>
    <name evidence="9" type="ORF">SPIL2461_LOCUS2298</name>
</gene>
<evidence type="ECO:0000256" key="8">
    <source>
        <dbReference type="PIRSR" id="PIRSR601577-2"/>
    </source>
</evidence>
<dbReference type="GO" id="GO:0004222">
    <property type="term" value="F:metalloendopeptidase activity"/>
    <property type="evidence" value="ECO:0007669"/>
    <property type="project" value="InterPro"/>
</dbReference>
<evidence type="ECO:0000256" key="3">
    <source>
        <dbReference type="ARBA" id="ARBA00022723"/>
    </source>
</evidence>
<dbReference type="Gene3D" id="3.10.170.20">
    <property type="match status" value="1"/>
</dbReference>
<dbReference type="SUPFAM" id="SSF55486">
    <property type="entry name" value="Metalloproteases ('zincins'), catalytic domain"/>
    <property type="match status" value="1"/>
</dbReference>
<dbReference type="GO" id="GO:0005737">
    <property type="term" value="C:cytoplasm"/>
    <property type="evidence" value="ECO:0007669"/>
    <property type="project" value="TreeGrafter"/>
</dbReference>
<keyword evidence="6 8" id="KW-0482">Metalloprotease</keyword>
<feature type="binding site" evidence="8">
    <location>
        <position position="231"/>
    </location>
    <ligand>
        <name>Zn(2+)</name>
        <dbReference type="ChEBI" id="CHEBI:29105"/>
        <note>catalytic</note>
    </ligand>
</feature>
<dbReference type="EMBL" id="CAJNIZ010002475">
    <property type="protein sequence ID" value="CAE7211009.1"/>
    <property type="molecule type" value="Genomic_DNA"/>
</dbReference>
<evidence type="ECO:0000313" key="10">
    <source>
        <dbReference type="Proteomes" id="UP000649617"/>
    </source>
</evidence>
<dbReference type="AlphaFoldDB" id="A0A812JK95"/>
<dbReference type="InterPro" id="IPR001577">
    <property type="entry name" value="Peptidase_M8"/>
</dbReference>
<dbReference type="GO" id="GO:0016020">
    <property type="term" value="C:membrane"/>
    <property type="evidence" value="ECO:0007669"/>
    <property type="project" value="InterPro"/>
</dbReference>
<keyword evidence="3 8" id="KW-0479">Metal-binding</keyword>
<reference evidence="9" key="1">
    <citation type="submission" date="2021-02" db="EMBL/GenBank/DDBJ databases">
        <authorList>
            <person name="Dougan E. K."/>
            <person name="Rhodes N."/>
            <person name="Thang M."/>
            <person name="Chan C."/>
        </authorList>
    </citation>
    <scope>NUCLEOTIDE SEQUENCE</scope>
</reference>
<evidence type="ECO:0000256" key="1">
    <source>
        <dbReference type="ARBA" id="ARBA00005860"/>
    </source>
</evidence>
<keyword evidence="4" id="KW-0378">Hydrolase</keyword>
<proteinExistence type="inferred from homology"/>
<dbReference type="Gene3D" id="2.10.55.10">
    <property type="entry name" value="Leishmanolysin domain 3"/>
    <property type="match status" value="1"/>
</dbReference>
<dbReference type="OrthoDB" id="527990at2759"/>
<dbReference type="FunFam" id="3.90.132.10:FF:000001">
    <property type="entry name" value="leishmanolysin-like peptidase isoform X2"/>
    <property type="match status" value="1"/>
</dbReference>
<comment type="caution">
    <text evidence="9">The sequence shown here is derived from an EMBL/GenBank/DDBJ whole genome shotgun (WGS) entry which is preliminary data.</text>
</comment>
<dbReference type="Proteomes" id="UP000649617">
    <property type="component" value="Unassembled WGS sequence"/>
</dbReference>
<dbReference type="Gene3D" id="3.90.132.10">
    <property type="entry name" value="Leishmanolysin , domain 2"/>
    <property type="match status" value="1"/>
</dbReference>
<dbReference type="Pfam" id="PF01457">
    <property type="entry name" value="Peptidase_M8"/>
    <property type="match status" value="2"/>
</dbReference>
<evidence type="ECO:0000313" key="9">
    <source>
        <dbReference type="EMBL" id="CAE7211009.1"/>
    </source>
</evidence>
<feature type="binding site" evidence="8">
    <location>
        <position position="372"/>
    </location>
    <ligand>
        <name>Zn(2+)</name>
        <dbReference type="ChEBI" id="CHEBI:29105"/>
        <note>catalytic</note>
    </ligand>
</feature>
<evidence type="ECO:0000256" key="6">
    <source>
        <dbReference type="ARBA" id="ARBA00023049"/>
    </source>
</evidence>
<accession>A0A812JK95</accession>